<dbReference type="EMBL" id="CAJOBI010196893">
    <property type="protein sequence ID" value="CAF4979081.1"/>
    <property type="molecule type" value="Genomic_DNA"/>
</dbReference>
<dbReference type="Gene3D" id="3.30.70.330">
    <property type="match status" value="1"/>
</dbReference>
<evidence type="ECO:0000313" key="3">
    <source>
        <dbReference type="Proteomes" id="UP000676336"/>
    </source>
</evidence>
<evidence type="ECO:0000313" key="2">
    <source>
        <dbReference type="EMBL" id="CAF4979081.1"/>
    </source>
</evidence>
<dbReference type="InterPro" id="IPR034819">
    <property type="entry name" value="CPEB"/>
</dbReference>
<accession>A0A8S3ARW9</accession>
<dbReference type="GO" id="GO:0043005">
    <property type="term" value="C:neuron projection"/>
    <property type="evidence" value="ECO:0007669"/>
    <property type="project" value="TreeGrafter"/>
</dbReference>
<feature type="non-terminal residue" evidence="1">
    <location>
        <position position="1"/>
    </location>
</feature>
<dbReference type="GO" id="GO:2000766">
    <property type="term" value="P:negative regulation of cytoplasmic translation"/>
    <property type="evidence" value="ECO:0007669"/>
    <property type="project" value="TreeGrafter"/>
</dbReference>
<name>A0A8S3ARW9_9BILA</name>
<organism evidence="1 3">
    <name type="scientific">Rotaria magnacalcarata</name>
    <dbReference type="NCBI Taxonomy" id="392030"/>
    <lineage>
        <taxon>Eukaryota</taxon>
        <taxon>Metazoa</taxon>
        <taxon>Spiralia</taxon>
        <taxon>Gnathifera</taxon>
        <taxon>Rotifera</taxon>
        <taxon>Eurotatoria</taxon>
        <taxon>Bdelloidea</taxon>
        <taxon>Philodinida</taxon>
        <taxon>Philodinidae</taxon>
        <taxon>Rotaria</taxon>
    </lineage>
</organism>
<sequence length="74" mass="8250">QIQVVPWNVKDNVYVMQQGDTSNGDATFKDWSRTIFVSPLHGKMTAFSLATIMSNVFGTVSMAQINTDKYGYPT</sequence>
<dbReference type="InterPro" id="IPR012677">
    <property type="entry name" value="Nucleotide-bd_a/b_plait_sf"/>
</dbReference>
<reference evidence="1" key="1">
    <citation type="submission" date="2021-02" db="EMBL/GenBank/DDBJ databases">
        <authorList>
            <person name="Nowell W R."/>
        </authorList>
    </citation>
    <scope>NUCLEOTIDE SEQUENCE</scope>
</reference>
<dbReference type="PANTHER" id="PTHR12566">
    <property type="entry name" value="CYTOPLASMIC POLYADENYLATION ELEMENT BINDING PROTEIN CPEB"/>
    <property type="match status" value="1"/>
</dbReference>
<dbReference type="GO" id="GO:0005737">
    <property type="term" value="C:cytoplasm"/>
    <property type="evidence" value="ECO:0007669"/>
    <property type="project" value="TreeGrafter"/>
</dbReference>
<dbReference type="GO" id="GO:0008135">
    <property type="term" value="F:translation factor activity, RNA binding"/>
    <property type="evidence" value="ECO:0007669"/>
    <property type="project" value="TreeGrafter"/>
</dbReference>
<dbReference type="EMBL" id="CAJOBI010127673">
    <property type="protein sequence ID" value="CAF4709068.1"/>
    <property type="molecule type" value="Genomic_DNA"/>
</dbReference>
<dbReference type="GO" id="GO:0000900">
    <property type="term" value="F:mRNA regulatory element binding translation repressor activity"/>
    <property type="evidence" value="ECO:0007669"/>
    <property type="project" value="TreeGrafter"/>
</dbReference>
<dbReference type="AlphaFoldDB" id="A0A8S3ARW9"/>
<dbReference type="GO" id="GO:0003730">
    <property type="term" value="F:mRNA 3'-UTR binding"/>
    <property type="evidence" value="ECO:0007669"/>
    <property type="project" value="InterPro"/>
</dbReference>
<protein>
    <submittedName>
        <fullName evidence="1">Uncharacterized protein</fullName>
    </submittedName>
</protein>
<dbReference type="GO" id="GO:0043022">
    <property type="term" value="F:ribosome binding"/>
    <property type="evidence" value="ECO:0007669"/>
    <property type="project" value="TreeGrafter"/>
</dbReference>
<dbReference type="GO" id="GO:0045202">
    <property type="term" value="C:synapse"/>
    <property type="evidence" value="ECO:0007669"/>
    <property type="project" value="TreeGrafter"/>
</dbReference>
<comment type="caution">
    <text evidence="1">The sequence shown here is derived from an EMBL/GenBank/DDBJ whole genome shotgun (WGS) entry which is preliminary data.</text>
</comment>
<feature type="non-terminal residue" evidence="1">
    <location>
        <position position="74"/>
    </location>
</feature>
<gene>
    <name evidence="1" type="ORF">SMN809_LOCUS43361</name>
    <name evidence="2" type="ORF">SMN809_LOCUS55608</name>
</gene>
<proteinExistence type="predicted"/>
<evidence type="ECO:0000313" key="1">
    <source>
        <dbReference type="EMBL" id="CAF4709068.1"/>
    </source>
</evidence>
<dbReference type="GO" id="GO:0005634">
    <property type="term" value="C:nucleus"/>
    <property type="evidence" value="ECO:0007669"/>
    <property type="project" value="TreeGrafter"/>
</dbReference>
<dbReference type="Proteomes" id="UP000676336">
    <property type="component" value="Unassembled WGS sequence"/>
</dbReference>
<dbReference type="PANTHER" id="PTHR12566:SF9">
    <property type="entry name" value="CYTOPLASMIC POLYADENYLATION ELEMENT-BINDING PROTEIN 1"/>
    <property type="match status" value="1"/>
</dbReference>